<comment type="caution">
    <text evidence="1">The sequence shown here is derived from an EMBL/GenBank/DDBJ whole genome shotgun (WGS) entry which is preliminary data.</text>
</comment>
<proteinExistence type="predicted"/>
<evidence type="ECO:0000313" key="1">
    <source>
        <dbReference type="EMBL" id="OLF91274.1"/>
    </source>
</evidence>
<protein>
    <recommendedName>
        <fullName evidence="3">GapA-binding peptide SR1P</fullName>
    </recommendedName>
</protein>
<accession>A0A7Z0WYD2</accession>
<evidence type="ECO:0008006" key="3">
    <source>
        <dbReference type="Google" id="ProtNLM"/>
    </source>
</evidence>
<dbReference type="EMBL" id="LKPO01000019">
    <property type="protein sequence ID" value="OLF91274.1"/>
    <property type="molecule type" value="Genomic_DNA"/>
</dbReference>
<name>A0A7Z0WYD2_9BACI</name>
<reference evidence="1 2" key="1">
    <citation type="journal article" date="2016" name="Front. Microbiol.">
        <title>High-Level Heat Resistance of Spores of Bacillus amyloliquefaciens and Bacillus licheniformis Results from the Presence of a spoVA Operon in a Tn1546 Transposon.</title>
        <authorList>
            <person name="Berendsen E.M."/>
            <person name="Koning R.A."/>
            <person name="Boekhorst J."/>
            <person name="de Jong A."/>
            <person name="Kuipers O.P."/>
            <person name="Wells-Bennik M.H."/>
        </authorList>
    </citation>
    <scope>NUCLEOTIDE SEQUENCE [LARGE SCALE GENOMIC DNA]</scope>
    <source>
        <strain evidence="1 2">B4121</strain>
    </source>
</reference>
<gene>
    <name evidence="1" type="ORF">B4121_2752</name>
</gene>
<dbReference type="RefSeq" id="WP_116523380.1">
    <property type="nucleotide sequence ID" value="NZ_CP068988.1"/>
</dbReference>
<evidence type="ECO:0000313" key="2">
    <source>
        <dbReference type="Proteomes" id="UP000185604"/>
    </source>
</evidence>
<organism evidence="1 2">
    <name type="scientific">Bacillus paralicheniformis</name>
    <dbReference type="NCBI Taxonomy" id="1648923"/>
    <lineage>
        <taxon>Bacteria</taxon>
        <taxon>Bacillati</taxon>
        <taxon>Bacillota</taxon>
        <taxon>Bacilli</taxon>
        <taxon>Bacillales</taxon>
        <taxon>Bacillaceae</taxon>
        <taxon>Bacillus</taxon>
    </lineage>
</organism>
<dbReference type="AlphaFoldDB" id="A0A7Z0WYD2"/>
<dbReference type="Proteomes" id="UP000185604">
    <property type="component" value="Unassembled WGS sequence"/>
</dbReference>
<sequence>MEKESKVQQDTIVCRVCEEVIDTPHSPEGVRVLYGICQRCLEAENEKE</sequence>